<keyword evidence="4 5" id="KW-0472">Membrane</keyword>
<evidence type="ECO:0000313" key="7">
    <source>
        <dbReference type="Proteomes" id="UP000194420"/>
    </source>
</evidence>
<accession>A0A1Y6F335</accession>
<feature type="transmembrane region" description="Helical" evidence="5">
    <location>
        <begin position="23"/>
        <end position="42"/>
    </location>
</feature>
<sequence>MSAVVKSFALAIGQLGDGAILRVLMKSLAITLVIFVAFAFALNEALPWLVGSYLDLGEDTYLVISLLIFLLAAWLLFRIVALAVLQFFADEVVLAVERKHYPLAAERARKLPFREDLSNSLKGVGRALLFNALAAPVALVLLFTAVGPAIVFLLVNAVLLGRELTDMAWFRQREAGEEQSPVGAASRFLLGAGIAGLMLVPFANLLAPIIGAAAGTHLYQSSQRRVSTDA</sequence>
<feature type="transmembrane region" description="Helical" evidence="5">
    <location>
        <begin position="128"/>
        <end position="155"/>
    </location>
</feature>
<feature type="transmembrane region" description="Helical" evidence="5">
    <location>
        <begin position="188"/>
        <end position="215"/>
    </location>
</feature>
<keyword evidence="2 5" id="KW-0812">Transmembrane</keyword>
<proteinExistence type="predicted"/>
<evidence type="ECO:0000256" key="4">
    <source>
        <dbReference type="ARBA" id="ARBA00023136"/>
    </source>
</evidence>
<dbReference type="OrthoDB" id="5421146at2"/>
<feature type="transmembrane region" description="Helical" evidence="5">
    <location>
        <begin position="62"/>
        <end position="89"/>
    </location>
</feature>
<evidence type="ECO:0000256" key="1">
    <source>
        <dbReference type="ARBA" id="ARBA00004141"/>
    </source>
</evidence>
<comment type="subcellular location">
    <subcellularLocation>
        <location evidence="1">Membrane</location>
        <topology evidence="1">Multi-pass membrane protein</topology>
    </subcellularLocation>
</comment>
<dbReference type="EMBL" id="FXWG01000002">
    <property type="protein sequence ID" value="SMQ68926.1"/>
    <property type="molecule type" value="Genomic_DNA"/>
</dbReference>
<dbReference type="AlphaFoldDB" id="A0A1Y6F335"/>
<dbReference type="Proteomes" id="UP000194420">
    <property type="component" value="Unassembled WGS sequence"/>
</dbReference>
<organism evidence="6 7">
    <name type="scientific">Altererythrobacter xiamenensis</name>
    <dbReference type="NCBI Taxonomy" id="1316679"/>
    <lineage>
        <taxon>Bacteria</taxon>
        <taxon>Pseudomonadati</taxon>
        <taxon>Pseudomonadota</taxon>
        <taxon>Alphaproteobacteria</taxon>
        <taxon>Sphingomonadales</taxon>
        <taxon>Erythrobacteraceae</taxon>
        <taxon>Altererythrobacter</taxon>
    </lineage>
</organism>
<keyword evidence="3 5" id="KW-1133">Transmembrane helix</keyword>
<evidence type="ECO:0000313" key="6">
    <source>
        <dbReference type="EMBL" id="SMQ68926.1"/>
    </source>
</evidence>
<name>A0A1Y6F335_9SPHN</name>
<evidence type="ECO:0000256" key="2">
    <source>
        <dbReference type="ARBA" id="ARBA00022692"/>
    </source>
</evidence>
<reference evidence="7" key="1">
    <citation type="submission" date="2017-04" db="EMBL/GenBank/DDBJ databases">
        <authorList>
            <person name="Varghese N."/>
            <person name="Submissions S."/>
        </authorList>
    </citation>
    <scope>NUCLEOTIDE SEQUENCE [LARGE SCALE GENOMIC DNA]</scope>
</reference>
<dbReference type="RefSeq" id="WP_086437148.1">
    <property type="nucleotide sequence ID" value="NZ_FXWG01000002.1"/>
</dbReference>
<dbReference type="Pfam" id="PF07264">
    <property type="entry name" value="EI24"/>
    <property type="match status" value="1"/>
</dbReference>
<keyword evidence="7" id="KW-1185">Reference proteome</keyword>
<gene>
    <name evidence="6" type="ORF">SAMN06297468_1197</name>
</gene>
<evidence type="ECO:0000256" key="5">
    <source>
        <dbReference type="SAM" id="Phobius"/>
    </source>
</evidence>
<protein>
    <submittedName>
        <fullName evidence="6">Uncharacterized protein involved in cysteine biosynthesis</fullName>
    </submittedName>
</protein>
<dbReference type="InterPro" id="IPR059112">
    <property type="entry name" value="CysZ/EI24"/>
</dbReference>
<evidence type="ECO:0000256" key="3">
    <source>
        <dbReference type="ARBA" id="ARBA00022989"/>
    </source>
</evidence>